<dbReference type="SUPFAM" id="SSF47413">
    <property type="entry name" value="lambda repressor-like DNA-binding domains"/>
    <property type="match status" value="1"/>
</dbReference>
<reference evidence="5" key="1">
    <citation type="submission" date="2024-05" db="EMBL/GenBank/DDBJ databases">
        <title>Herbiconiux sp. A18JL235.</title>
        <authorList>
            <person name="Zhang G."/>
        </authorList>
    </citation>
    <scope>NUCLEOTIDE SEQUENCE</scope>
    <source>
        <strain evidence="5">A18JL235</strain>
    </source>
</reference>
<dbReference type="Gene3D" id="3.40.50.2300">
    <property type="match status" value="2"/>
</dbReference>
<dbReference type="InterPro" id="IPR028082">
    <property type="entry name" value="Peripla_BP_I"/>
</dbReference>
<evidence type="ECO:0000313" key="5">
    <source>
        <dbReference type="EMBL" id="XDI05259.1"/>
    </source>
</evidence>
<dbReference type="InterPro" id="IPR001761">
    <property type="entry name" value="Peripla_BP/Lac1_sug-bd_dom"/>
</dbReference>
<sequence>MGDVGISDVAARAGVSVGTVSNYFNRPEILATKTAERVRDAIVELGYVRNFAARDLRLGRARSIGLLVLDISNPFFTEFVEGVERVANDAGLAVILGNTKENAAKEASYLELFQEQRVAGVILSPIGDVSAQLAALHRQGTPTVLIDDAPDLENTCSVAVDDASGGALAVTHLLRTGRRRILILDGPARIHQARARIEGALHAARAAGVTVELVTVSAFTSEAAHEAVAELLARGAPSFDGIFAANDIMALGAIRALHENSIAIPGQVAVIGYDDISYASAVSPALSSIRQPSDLMGARATELLLDELNSPDEHHHERVIFPPELQHRQTT</sequence>
<dbReference type="InterPro" id="IPR010982">
    <property type="entry name" value="Lambda_DNA-bd_dom_sf"/>
</dbReference>
<dbReference type="InterPro" id="IPR000843">
    <property type="entry name" value="HTH_LacI"/>
</dbReference>
<gene>
    <name evidence="5" type="ORF">ABFY20_18365</name>
</gene>
<dbReference type="EMBL" id="CP162511">
    <property type="protein sequence ID" value="XDI05259.1"/>
    <property type="molecule type" value="Genomic_DNA"/>
</dbReference>
<dbReference type="Pfam" id="PF00532">
    <property type="entry name" value="Peripla_BP_1"/>
    <property type="match status" value="1"/>
</dbReference>
<dbReference type="RefSeq" id="WP_368497643.1">
    <property type="nucleotide sequence ID" value="NZ_CP162511.1"/>
</dbReference>
<dbReference type="PANTHER" id="PTHR30146">
    <property type="entry name" value="LACI-RELATED TRANSCRIPTIONAL REPRESSOR"/>
    <property type="match status" value="1"/>
</dbReference>
<accession>A0AB39BG87</accession>
<dbReference type="Gene3D" id="1.10.260.40">
    <property type="entry name" value="lambda repressor-like DNA-binding domains"/>
    <property type="match status" value="1"/>
</dbReference>
<dbReference type="Pfam" id="PF00356">
    <property type="entry name" value="LacI"/>
    <property type="match status" value="1"/>
</dbReference>
<dbReference type="PANTHER" id="PTHR30146:SF109">
    <property type="entry name" value="HTH-TYPE TRANSCRIPTIONAL REGULATOR GALS"/>
    <property type="match status" value="1"/>
</dbReference>
<proteinExistence type="predicted"/>
<evidence type="ECO:0000256" key="2">
    <source>
        <dbReference type="ARBA" id="ARBA00023125"/>
    </source>
</evidence>
<dbReference type="GO" id="GO:0000976">
    <property type="term" value="F:transcription cis-regulatory region binding"/>
    <property type="evidence" value="ECO:0007669"/>
    <property type="project" value="TreeGrafter"/>
</dbReference>
<dbReference type="GO" id="GO:0003700">
    <property type="term" value="F:DNA-binding transcription factor activity"/>
    <property type="evidence" value="ECO:0007669"/>
    <property type="project" value="TreeGrafter"/>
</dbReference>
<dbReference type="SUPFAM" id="SSF53822">
    <property type="entry name" value="Periplasmic binding protein-like I"/>
    <property type="match status" value="1"/>
</dbReference>
<dbReference type="CDD" id="cd01392">
    <property type="entry name" value="HTH_LacI"/>
    <property type="match status" value="1"/>
</dbReference>
<organism evidence="5">
    <name type="scientific">Herbiconiux sp. A18JL235</name>
    <dbReference type="NCBI Taxonomy" id="3152363"/>
    <lineage>
        <taxon>Bacteria</taxon>
        <taxon>Bacillati</taxon>
        <taxon>Actinomycetota</taxon>
        <taxon>Actinomycetes</taxon>
        <taxon>Micrococcales</taxon>
        <taxon>Microbacteriaceae</taxon>
        <taxon>Herbiconiux</taxon>
    </lineage>
</organism>
<name>A0AB39BG87_9MICO</name>
<dbReference type="SMART" id="SM00354">
    <property type="entry name" value="HTH_LACI"/>
    <property type="match status" value="1"/>
</dbReference>
<dbReference type="PROSITE" id="PS50932">
    <property type="entry name" value="HTH_LACI_2"/>
    <property type="match status" value="1"/>
</dbReference>
<evidence type="ECO:0000256" key="1">
    <source>
        <dbReference type="ARBA" id="ARBA00023015"/>
    </source>
</evidence>
<keyword evidence="2 5" id="KW-0238">DNA-binding</keyword>
<protein>
    <submittedName>
        <fullName evidence="5">LacI family DNA-binding transcriptional regulator</fullName>
    </submittedName>
</protein>
<feature type="domain" description="HTH lacI-type" evidence="4">
    <location>
        <begin position="4"/>
        <end position="58"/>
    </location>
</feature>
<evidence type="ECO:0000259" key="4">
    <source>
        <dbReference type="PROSITE" id="PS50932"/>
    </source>
</evidence>
<dbReference type="AlphaFoldDB" id="A0AB39BG87"/>
<evidence type="ECO:0000256" key="3">
    <source>
        <dbReference type="ARBA" id="ARBA00023163"/>
    </source>
</evidence>
<keyword evidence="1" id="KW-0805">Transcription regulation</keyword>
<keyword evidence="3" id="KW-0804">Transcription</keyword>